<dbReference type="AlphaFoldDB" id="A0A6J4TZB9"/>
<reference evidence="2" key="1">
    <citation type="submission" date="2020-02" db="EMBL/GenBank/DDBJ databases">
        <authorList>
            <person name="Meier V. D."/>
        </authorList>
    </citation>
    <scope>NUCLEOTIDE SEQUENCE</scope>
    <source>
        <strain evidence="2">AVDCRST_MAG23</strain>
    </source>
</reference>
<dbReference type="EMBL" id="CADCWD010000051">
    <property type="protein sequence ID" value="CAA9534285.1"/>
    <property type="molecule type" value="Genomic_DNA"/>
</dbReference>
<protein>
    <submittedName>
        <fullName evidence="2">Beta-carotene ketolase</fullName>
    </submittedName>
</protein>
<feature type="non-terminal residue" evidence="2">
    <location>
        <position position="175"/>
    </location>
</feature>
<accession>A0A6J4TZB9</accession>
<organism evidence="2">
    <name type="scientific">uncultured Sphingosinicella sp</name>
    <dbReference type="NCBI Taxonomy" id="478748"/>
    <lineage>
        <taxon>Bacteria</taxon>
        <taxon>Pseudomonadati</taxon>
        <taxon>Pseudomonadota</taxon>
        <taxon>Alphaproteobacteria</taxon>
        <taxon>Sphingomonadales</taxon>
        <taxon>Sphingosinicellaceae</taxon>
        <taxon>Sphingosinicella</taxon>
        <taxon>environmental samples</taxon>
    </lineage>
</organism>
<sequence length="175" mass="19664">ELRSPHRKRLLARTARQQPRKSGPSPSEGSRALPAAADRPKPLRARDHGCAVRVPLAADLGRARCGLHARHSAHRARRRAAAQALPHPARLRPRRLFPSPGEQRLGRPRPRRAHLHAVRLLAPLPRHPSCKHRKPRRARRRGCRHAYRRGVPGAEPHPPLPLSRVPPSACPIRPR</sequence>
<feature type="region of interest" description="Disordered" evidence="1">
    <location>
        <begin position="126"/>
        <end position="175"/>
    </location>
</feature>
<gene>
    <name evidence="2" type="ORF">AVDCRST_MAG23-1318</name>
</gene>
<evidence type="ECO:0000313" key="2">
    <source>
        <dbReference type="EMBL" id="CAA9534285.1"/>
    </source>
</evidence>
<feature type="region of interest" description="Disordered" evidence="1">
    <location>
        <begin position="74"/>
        <end position="110"/>
    </location>
</feature>
<proteinExistence type="predicted"/>
<feature type="region of interest" description="Disordered" evidence="1">
    <location>
        <begin position="1"/>
        <end position="46"/>
    </location>
</feature>
<feature type="compositionally biased region" description="Basic residues" evidence="1">
    <location>
        <begin position="128"/>
        <end position="148"/>
    </location>
</feature>
<feature type="non-terminal residue" evidence="2">
    <location>
        <position position="1"/>
    </location>
</feature>
<feature type="compositionally biased region" description="Basic residues" evidence="1">
    <location>
        <begin position="1"/>
        <end position="11"/>
    </location>
</feature>
<name>A0A6J4TZB9_9SPHN</name>
<evidence type="ECO:0000256" key="1">
    <source>
        <dbReference type="SAM" id="MobiDB-lite"/>
    </source>
</evidence>